<evidence type="ECO:0000313" key="6">
    <source>
        <dbReference type="EMBL" id="THH07621.1"/>
    </source>
</evidence>
<sequence length="119" mass="13213">MKRLKRKEKEEIAGGFQDVALALSTLEDGLECATAEISDPDATHIDISDRPKAIQKQTPGRIGEGKGVPLSKKQRKRILKTENFRQPLLLATPEFASNPFQALRIHAQNTLVKHQLSST</sequence>
<organism evidence="6 7">
    <name type="scientific">Phellinidium pouzarii</name>
    <dbReference type="NCBI Taxonomy" id="167371"/>
    <lineage>
        <taxon>Eukaryota</taxon>
        <taxon>Fungi</taxon>
        <taxon>Dikarya</taxon>
        <taxon>Basidiomycota</taxon>
        <taxon>Agaricomycotina</taxon>
        <taxon>Agaricomycetes</taxon>
        <taxon>Hymenochaetales</taxon>
        <taxon>Hymenochaetaceae</taxon>
        <taxon>Phellinidium</taxon>
    </lineage>
</organism>
<dbReference type="GO" id="GO:0030688">
    <property type="term" value="C:preribosome, small subunit precursor"/>
    <property type="evidence" value="ECO:0007669"/>
    <property type="project" value="InterPro"/>
</dbReference>
<reference evidence="6 7" key="1">
    <citation type="submission" date="2019-02" db="EMBL/GenBank/DDBJ databases">
        <title>Genome sequencing of the rare red list fungi Phellinidium pouzarii.</title>
        <authorList>
            <person name="Buettner E."/>
            <person name="Kellner H."/>
        </authorList>
    </citation>
    <scope>NUCLEOTIDE SEQUENCE [LARGE SCALE GENOMIC DNA]</scope>
    <source>
        <strain evidence="6 7">DSM 108285</strain>
    </source>
</reference>
<dbReference type="InterPro" id="IPR028160">
    <property type="entry name" value="Slx9-like"/>
</dbReference>
<dbReference type="OrthoDB" id="18703at2759"/>
<evidence type="ECO:0000256" key="1">
    <source>
        <dbReference type="ARBA" id="ARBA00004604"/>
    </source>
</evidence>
<evidence type="ECO:0000256" key="5">
    <source>
        <dbReference type="SAM" id="MobiDB-lite"/>
    </source>
</evidence>
<dbReference type="EMBL" id="SGPK01000134">
    <property type="protein sequence ID" value="THH07621.1"/>
    <property type="molecule type" value="Genomic_DNA"/>
</dbReference>
<dbReference type="Pfam" id="PF15341">
    <property type="entry name" value="SLX9"/>
    <property type="match status" value="1"/>
</dbReference>
<feature type="compositionally biased region" description="Basic and acidic residues" evidence="5">
    <location>
        <begin position="41"/>
        <end position="52"/>
    </location>
</feature>
<accession>A0A4S4L994</accession>
<dbReference type="GO" id="GO:0030686">
    <property type="term" value="C:90S preribosome"/>
    <property type="evidence" value="ECO:0007669"/>
    <property type="project" value="InterPro"/>
</dbReference>
<comment type="subcellular location">
    <subcellularLocation>
        <location evidence="1">Nucleus</location>
        <location evidence="1">Nucleolus</location>
    </subcellularLocation>
</comment>
<feature type="region of interest" description="Disordered" evidence="5">
    <location>
        <begin position="41"/>
        <end position="74"/>
    </location>
</feature>
<keyword evidence="4" id="KW-0539">Nucleus</keyword>
<evidence type="ECO:0000256" key="4">
    <source>
        <dbReference type="ARBA" id="ARBA00023242"/>
    </source>
</evidence>
<dbReference type="GO" id="GO:0005730">
    <property type="term" value="C:nucleolus"/>
    <property type="evidence" value="ECO:0007669"/>
    <property type="project" value="UniProtKB-SubCell"/>
</dbReference>
<comment type="similarity">
    <text evidence="2">Belongs to the SLX9 family.</text>
</comment>
<comment type="caution">
    <text evidence="6">The sequence shown here is derived from an EMBL/GenBank/DDBJ whole genome shotgun (WGS) entry which is preliminary data.</text>
</comment>
<proteinExistence type="inferred from homology"/>
<keyword evidence="7" id="KW-1185">Reference proteome</keyword>
<evidence type="ECO:0000256" key="2">
    <source>
        <dbReference type="ARBA" id="ARBA00011022"/>
    </source>
</evidence>
<dbReference type="GO" id="GO:0000462">
    <property type="term" value="P:maturation of SSU-rRNA from tricistronic rRNA transcript (SSU-rRNA, 5.8S rRNA, LSU-rRNA)"/>
    <property type="evidence" value="ECO:0007669"/>
    <property type="project" value="InterPro"/>
</dbReference>
<dbReference type="AlphaFoldDB" id="A0A4S4L994"/>
<name>A0A4S4L994_9AGAM</name>
<dbReference type="Proteomes" id="UP000308199">
    <property type="component" value="Unassembled WGS sequence"/>
</dbReference>
<evidence type="ECO:0000256" key="3">
    <source>
        <dbReference type="ARBA" id="ARBA00021321"/>
    </source>
</evidence>
<evidence type="ECO:0000313" key="7">
    <source>
        <dbReference type="Proteomes" id="UP000308199"/>
    </source>
</evidence>
<gene>
    <name evidence="6" type="ORF">EW145_g3251</name>
</gene>
<protein>
    <recommendedName>
        <fullName evidence="3">Ribosome biogenesis protein SLX9</fullName>
    </recommendedName>
</protein>